<dbReference type="PANTHER" id="PTHR37945:SF1">
    <property type="entry name" value="EXTRACELLULAR TUNGSTATE BINDING PROTEIN"/>
    <property type="match status" value="1"/>
</dbReference>
<dbReference type="PATRIC" id="fig|1434117.4.peg.3837"/>
<gene>
    <name evidence="3" type="ORF">MSMAW_3029</name>
</gene>
<accession>A0A0E3PZ62</accession>
<dbReference type="PROSITE" id="PS51257">
    <property type="entry name" value="PROKAR_LIPOPROTEIN"/>
    <property type="match status" value="1"/>
</dbReference>
<feature type="region of interest" description="Disordered" evidence="1">
    <location>
        <begin position="24"/>
        <end position="43"/>
    </location>
</feature>
<reference evidence="3 4" key="1">
    <citation type="submission" date="2014-07" db="EMBL/GenBank/DDBJ databases">
        <title>Methanogenic archaea and the global carbon cycle.</title>
        <authorList>
            <person name="Henriksen J.R."/>
            <person name="Luke J."/>
            <person name="Reinhart S."/>
            <person name="Benedict M.N."/>
            <person name="Youngblut N.D."/>
            <person name="Metcalf M.E."/>
            <person name="Whitaker R.J."/>
            <person name="Metcalf W.W."/>
        </authorList>
    </citation>
    <scope>NUCLEOTIDE SEQUENCE [LARGE SCALE GENOMIC DNA]</scope>
    <source>
        <strain evidence="3 4">WWM610</strain>
    </source>
</reference>
<dbReference type="InterPro" id="IPR024370">
    <property type="entry name" value="PBP_domain"/>
</dbReference>
<dbReference type="GeneID" id="24852831"/>
<dbReference type="Gene3D" id="3.40.190.10">
    <property type="entry name" value="Periplasmic binding protein-like II"/>
    <property type="match status" value="2"/>
</dbReference>
<organism evidence="3 4">
    <name type="scientific">Methanosarcina mazei WWM610</name>
    <dbReference type="NCBI Taxonomy" id="1434117"/>
    <lineage>
        <taxon>Archaea</taxon>
        <taxon>Methanobacteriati</taxon>
        <taxon>Methanobacteriota</taxon>
        <taxon>Stenosarchaea group</taxon>
        <taxon>Methanomicrobia</taxon>
        <taxon>Methanosarcinales</taxon>
        <taxon>Methanosarcinaceae</taxon>
        <taxon>Methanosarcina</taxon>
    </lineage>
</organism>
<dbReference type="PANTHER" id="PTHR37945">
    <property type="entry name" value="EXTRACELLULAR TUNGSTATE BINDING PROTEIN"/>
    <property type="match status" value="1"/>
</dbReference>
<dbReference type="AlphaFoldDB" id="A0A0E3PZ62"/>
<feature type="compositionally biased region" description="Basic and acidic residues" evidence="1">
    <location>
        <begin position="167"/>
        <end position="179"/>
    </location>
</feature>
<proteinExistence type="predicted"/>
<feature type="domain" description="PBP" evidence="2">
    <location>
        <begin position="40"/>
        <end position="281"/>
    </location>
</feature>
<dbReference type="Proteomes" id="UP000033058">
    <property type="component" value="Chromosome"/>
</dbReference>
<feature type="compositionally biased region" description="Low complexity" evidence="1">
    <location>
        <begin position="24"/>
        <end position="40"/>
    </location>
</feature>
<evidence type="ECO:0000259" key="2">
    <source>
        <dbReference type="Pfam" id="PF12849"/>
    </source>
</evidence>
<dbReference type="Pfam" id="PF12849">
    <property type="entry name" value="PBP_like_2"/>
    <property type="match status" value="1"/>
</dbReference>
<evidence type="ECO:0000313" key="3">
    <source>
        <dbReference type="EMBL" id="AKB42020.1"/>
    </source>
</evidence>
<dbReference type="SUPFAM" id="SSF53850">
    <property type="entry name" value="Periplasmic binding protein-like II"/>
    <property type="match status" value="1"/>
</dbReference>
<feature type="region of interest" description="Disordered" evidence="1">
    <location>
        <begin position="159"/>
        <end position="179"/>
    </location>
</feature>
<dbReference type="InterPro" id="IPR052738">
    <property type="entry name" value="ABC-Tungstate_binding"/>
</dbReference>
<sequence length="308" mass="33669">MRKAFFILMVLLSVFLATGCTDTEQQPDTTTITEPDTTTTAQSETSKLIVSTTTSLEDTGLLEEIEAAFEDKYPGVDVLVISGGTGIAIQYGERGDADILLTHDKSREEEFVNNGFGTNRTEIAYNYFWIVGPENDPAGINGLNATEAFTRIMEEGQNDSDQVKFASRGDDSGTHAREKKIWESTGVSYGEINSSGEWYIESGRGMGETLLLSNEQNAYTLTDSGTFLAYTNEGRIQIVPIVTAGDELLNVYAAMPVNPEKHPNVNYEGAQNFVDFLVSSEGQEIIGNFGREQYGEPLFTPISEGLPS</sequence>
<dbReference type="RefSeq" id="WP_052273694.1">
    <property type="nucleotide sequence ID" value="NZ_CP009509.1"/>
</dbReference>
<name>A0A0E3PZ62_METMZ</name>
<evidence type="ECO:0000256" key="1">
    <source>
        <dbReference type="SAM" id="MobiDB-lite"/>
    </source>
</evidence>
<dbReference type="HOGENOM" id="CLU_061511_0_0_2"/>
<dbReference type="EMBL" id="CP009509">
    <property type="protein sequence ID" value="AKB42020.1"/>
    <property type="molecule type" value="Genomic_DNA"/>
</dbReference>
<evidence type="ECO:0000313" key="4">
    <source>
        <dbReference type="Proteomes" id="UP000033058"/>
    </source>
</evidence>
<protein>
    <submittedName>
        <fullName evidence="3">ABC-type tungstate transport system, periplasmic binding protein</fullName>
    </submittedName>
</protein>